<dbReference type="InParanoid" id="A0A0D0DEG1"/>
<name>A0A0D0DEG1_9AGAM</name>
<evidence type="ECO:0000313" key="3">
    <source>
        <dbReference type="Proteomes" id="UP000054538"/>
    </source>
</evidence>
<dbReference type="HOGENOM" id="CLU_075362_0_0_1"/>
<protein>
    <submittedName>
        <fullName evidence="2">Uncharacterized protein</fullName>
    </submittedName>
</protein>
<gene>
    <name evidence="2" type="ORF">PAXRUDRAFT_171360</name>
</gene>
<keyword evidence="3" id="KW-1185">Reference proteome</keyword>
<feature type="region of interest" description="Disordered" evidence="1">
    <location>
        <begin position="111"/>
        <end position="143"/>
    </location>
</feature>
<evidence type="ECO:0000313" key="2">
    <source>
        <dbReference type="EMBL" id="KIK75890.1"/>
    </source>
</evidence>
<dbReference type="EMBL" id="KN827789">
    <property type="protein sequence ID" value="KIK75890.1"/>
    <property type="molecule type" value="Genomic_DNA"/>
</dbReference>
<proteinExistence type="predicted"/>
<reference evidence="2 3" key="1">
    <citation type="submission" date="2014-04" db="EMBL/GenBank/DDBJ databases">
        <authorList>
            <consortium name="DOE Joint Genome Institute"/>
            <person name="Kuo A."/>
            <person name="Kohler A."/>
            <person name="Jargeat P."/>
            <person name="Nagy L.G."/>
            <person name="Floudas D."/>
            <person name="Copeland A."/>
            <person name="Barry K.W."/>
            <person name="Cichocki N."/>
            <person name="Veneault-Fourrey C."/>
            <person name="LaButti K."/>
            <person name="Lindquist E.A."/>
            <person name="Lipzen A."/>
            <person name="Lundell T."/>
            <person name="Morin E."/>
            <person name="Murat C."/>
            <person name="Sun H."/>
            <person name="Tunlid A."/>
            <person name="Henrissat B."/>
            <person name="Grigoriev I.V."/>
            <person name="Hibbett D.S."/>
            <person name="Martin F."/>
            <person name="Nordberg H.P."/>
            <person name="Cantor M.N."/>
            <person name="Hua S.X."/>
        </authorList>
    </citation>
    <scope>NUCLEOTIDE SEQUENCE [LARGE SCALE GENOMIC DNA]</scope>
    <source>
        <strain evidence="2 3">Ve08.2h10</strain>
    </source>
</reference>
<dbReference type="Proteomes" id="UP000054538">
    <property type="component" value="Unassembled WGS sequence"/>
</dbReference>
<dbReference type="AlphaFoldDB" id="A0A0D0DEG1"/>
<sequence length="221" mass="23173">MTPSPLTALLAQSIPPTLKKLAKQVAFEAAAARLHTLALTIPGDADNLVEERDMWNDEWNVAMGAVGEANAGALAKGLTLRLPAAIIPSVQEADDAFRRIVVDAIARREAEAQAQAGSPMAEDPSPTEPAHHTPAASKSSWATSWSKMEVVLPRGKGKKHSHQDLGGDEVVAFPPQGMVVHQDPCAKCVGSAVPCHGFPGHRLEGEVCALTRKSSGGCRGG</sequence>
<reference evidence="3" key="2">
    <citation type="submission" date="2015-01" db="EMBL/GenBank/DDBJ databases">
        <title>Evolutionary Origins and Diversification of the Mycorrhizal Mutualists.</title>
        <authorList>
            <consortium name="DOE Joint Genome Institute"/>
            <consortium name="Mycorrhizal Genomics Consortium"/>
            <person name="Kohler A."/>
            <person name="Kuo A."/>
            <person name="Nagy L.G."/>
            <person name="Floudas D."/>
            <person name="Copeland A."/>
            <person name="Barry K.W."/>
            <person name="Cichocki N."/>
            <person name="Veneault-Fourrey C."/>
            <person name="LaButti K."/>
            <person name="Lindquist E.A."/>
            <person name="Lipzen A."/>
            <person name="Lundell T."/>
            <person name="Morin E."/>
            <person name="Murat C."/>
            <person name="Riley R."/>
            <person name="Ohm R."/>
            <person name="Sun H."/>
            <person name="Tunlid A."/>
            <person name="Henrissat B."/>
            <person name="Grigoriev I.V."/>
            <person name="Hibbett D.S."/>
            <person name="Martin F."/>
        </authorList>
    </citation>
    <scope>NUCLEOTIDE SEQUENCE [LARGE SCALE GENOMIC DNA]</scope>
    <source>
        <strain evidence="3">Ve08.2h10</strain>
    </source>
</reference>
<evidence type="ECO:0000256" key="1">
    <source>
        <dbReference type="SAM" id="MobiDB-lite"/>
    </source>
</evidence>
<organism evidence="2 3">
    <name type="scientific">Paxillus rubicundulus Ve08.2h10</name>
    <dbReference type="NCBI Taxonomy" id="930991"/>
    <lineage>
        <taxon>Eukaryota</taxon>
        <taxon>Fungi</taxon>
        <taxon>Dikarya</taxon>
        <taxon>Basidiomycota</taxon>
        <taxon>Agaricomycotina</taxon>
        <taxon>Agaricomycetes</taxon>
        <taxon>Agaricomycetidae</taxon>
        <taxon>Boletales</taxon>
        <taxon>Paxilineae</taxon>
        <taxon>Paxillaceae</taxon>
        <taxon>Paxillus</taxon>
    </lineage>
</organism>
<accession>A0A0D0DEG1</accession>